<keyword evidence="11" id="KW-1185">Reference proteome</keyword>
<dbReference type="Gene3D" id="2.60.120.380">
    <property type="match status" value="1"/>
</dbReference>
<dbReference type="InterPro" id="IPR007280">
    <property type="entry name" value="Peptidase_C_arc/bac"/>
</dbReference>
<keyword evidence="5" id="KW-0106">Calcium</keyword>
<evidence type="ECO:0000256" key="7">
    <source>
        <dbReference type="SAM" id="MobiDB-lite"/>
    </source>
</evidence>
<dbReference type="Proteomes" id="UP000515804">
    <property type="component" value="Chromosome"/>
</dbReference>
<sequence>MNRSNAPSSDSSRDCTSTGDGNEETCRINAPNSGTWYVQINGHSRYRDVNFRVRIVANTNRCDYPGTGENRDFVNCTESATPTGRTVDSEKTNFATWYSYHRTRSKAAKAGAGRAFRPQGNRVRVGYRTIHNRNNFDINVNSGDGRFINDYDVTPNITNRATWYSRLYAAESSSGTPLQTALDSAGQYFSQSAATGPYGPESGSNQYSCRQNFTILTTDGFWNTSTVDRNNVDGSAGSTILGAKGESYQYSPTGPYSDGYERTLADIAMYYWKTDLRTDIAEMGSNAASRDKNNVPTSAADPAFWQHMVTFGISIGLKGNAGYTSVASVPDNITWPNVGDAEDADRIDDLLHAAVNGRGRFIAASNPTQFAAGLGEALAAIQQRTSSFSNVATNAASIRTGGKVFNASYVSGIWTGAVKAWNLDATNSPSTLAWEASIPTTGRKVFTYSGTAGATFPTSSQTTALERTGDLVDYPVSGADNAAYIKGNQSLEGGSLGQLRVRTTLLGDIVGSSPHYVDNTQTIYVGANDGMLHAFDATTGIELFAYVPSILNMAGLRDLSRGDFAHKFLVDGPVVASTRTLTTGKNLLVGALGKGGKGMFGLDVTNPAAFAAADVKWELAETPGNNMGLVTGRPILAKVKSGAVAAVVGNGVNSTNERAVLIVVNLETGAVIREIDTGAGSTAAPNGLAAPTGILGPDGRSLAYAYAGDRLGNVWKFDMTNANPASWTATKLFTARSNDGSGALQPITGGVTVATDPRTYKRWVLFGTGSFITTTEADDKTPGTQSLYGFVDNGAAVAYADLQKRNINNTGAMQDGYPVRSFDAKAALPSGKKGWFVNLPGAGERIVQDAQVVANILVSASMIPEGDACDASGTGYINALDAFTGTSAGSSFFDLDGDGKTDDTLIGAVPVGSVNFGVGMPTLPIFLDGKLIVGGTNSSAADAPGDGGIVRKTWGRVSWREIRKD</sequence>
<dbReference type="InterPro" id="IPR011047">
    <property type="entry name" value="Quinoprotein_ADH-like_sf"/>
</dbReference>
<gene>
    <name evidence="10" type="ORF">H9L16_00525</name>
</gene>
<dbReference type="Pfam" id="PF05567">
    <property type="entry name" value="T4P_PilY1"/>
    <property type="match status" value="1"/>
</dbReference>
<dbReference type="EMBL" id="CP060719">
    <property type="protein sequence ID" value="QNN70174.1"/>
    <property type="molecule type" value="Genomic_DNA"/>
</dbReference>
<evidence type="ECO:0000256" key="6">
    <source>
        <dbReference type="ARBA" id="ARBA00023263"/>
    </source>
</evidence>
<feature type="compositionally biased region" description="Polar residues" evidence="7">
    <location>
        <begin position="1"/>
        <end position="20"/>
    </location>
</feature>
<keyword evidence="3" id="KW-1029">Fimbrium biogenesis</keyword>
<dbReference type="Pfam" id="PF04151">
    <property type="entry name" value="PPC"/>
    <property type="match status" value="1"/>
</dbReference>
<dbReference type="InterPro" id="IPR015943">
    <property type="entry name" value="WD40/YVTN_repeat-like_dom_sf"/>
</dbReference>
<dbReference type="KEGG" id="tcn:H9L16_00525"/>
<feature type="region of interest" description="Disordered" evidence="7">
    <location>
        <begin position="1"/>
        <end position="27"/>
    </location>
</feature>
<keyword evidence="4" id="KW-0479">Metal-binding</keyword>
<dbReference type="GO" id="GO:0009289">
    <property type="term" value="C:pilus"/>
    <property type="evidence" value="ECO:0007669"/>
    <property type="project" value="UniProtKB-SubCell"/>
</dbReference>
<dbReference type="AlphaFoldDB" id="A0A7G9SQP9"/>
<dbReference type="InterPro" id="IPR008707">
    <property type="entry name" value="B-propeller_PilY1"/>
</dbReference>
<name>A0A7G9SQP9_9GAMM</name>
<reference evidence="10 11" key="1">
    <citation type="submission" date="2020-08" db="EMBL/GenBank/DDBJ databases">
        <title>Genome sequence of Thermomonas carbonis KCTC 42013T.</title>
        <authorList>
            <person name="Hyun D.-W."/>
            <person name="Bae J.-W."/>
        </authorList>
    </citation>
    <scope>NUCLEOTIDE SEQUENCE [LARGE SCALE GENOMIC DNA]</scope>
    <source>
        <strain evidence="10 11">KCTC 42013</strain>
    </source>
</reference>
<evidence type="ECO:0000256" key="1">
    <source>
        <dbReference type="ARBA" id="ARBA00004561"/>
    </source>
</evidence>
<feature type="domain" description="PilY1 beta-propeller" evidence="9">
    <location>
        <begin position="521"/>
        <end position="795"/>
    </location>
</feature>
<dbReference type="Gene3D" id="2.130.10.10">
    <property type="entry name" value="YVTN repeat-like/Quinoprotein amine dehydrogenase"/>
    <property type="match status" value="1"/>
</dbReference>
<protein>
    <submittedName>
        <fullName evidence="10">Pilus assembly protein</fullName>
    </submittedName>
</protein>
<evidence type="ECO:0000256" key="3">
    <source>
        <dbReference type="ARBA" id="ARBA00022558"/>
    </source>
</evidence>
<evidence type="ECO:0000259" key="8">
    <source>
        <dbReference type="Pfam" id="PF04151"/>
    </source>
</evidence>
<evidence type="ECO:0000256" key="4">
    <source>
        <dbReference type="ARBA" id="ARBA00022723"/>
    </source>
</evidence>
<organism evidence="10 11">
    <name type="scientific">Thermomonas carbonis</name>
    <dbReference type="NCBI Taxonomy" id="1463158"/>
    <lineage>
        <taxon>Bacteria</taxon>
        <taxon>Pseudomonadati</taxon>
        <taxon>Pseudomonadota</taxon>
        <taxon>Gammaproteobacteria</taxon>
        <taxon>Lysobacterales</taxon>
        <taxon>Lysobacteraceae</taxon>
        <taxon>Thermomonas</taxon>
    </lineage>
</organism>
<evidence type="ECO:0000256" key="2">
    <source>
        <dbReference type="ARBA" id="ARBA00008387"/>
    </source>
</evidence>
<proteinExistence type="inferred from homology"/>
<accession>A0A7G9SQP9</accession>
<evidence type="ECO:0000313" key="11">
    <source>
        <dbReference type="Proteomes" id="UP000515804"/>
    </source>
</evidence>
<comment type="subcellular location">
    <subcellularLocation>
        <location evidence="1">Fimbrium</location>
    </subcellularLocation>
</comment>
<comment type="similarity">
    <text evidence="2">Belongs to the PilY1 family.</text>
</comment>
<evidence type="ECO:0000313" key="10">
    <source>
        <dbReference type="EMBL" id="QNN70174.1"/>
    </source>
</evidence>
<evidence type="ECO:0000259" key="9">
    <source>
        <dbReference type="Pfam" id="PF05567"/>
    </source>
</evidence>
<dbReference type="GO" id="GO:0046872">
    <property type="term" value="F:metal ion binding"/>
    <property type="evidence" value="ECO:0007669"/>
    <property type="project" value="UniProtKB-KW"/>
</dbReference>
<evidence type="ECO:0000256" key="5">
    <source>
        <dbReference type="ARBA" id="ARBA00022837"/>
    </source>
</evidence>
<keyword evidence="6" id="KW-0281">Fimbrium</keyword>
<dbReference type="SUPFAM" id="SSF50998">
    <property type="entry name" value="Quinoprotein alcohol dehydrogenase-like"/>
    <property type="match status" value="1"/>
</dbReference>
<feature type="domain" description="Peptidase C-terminal archaeal/bacterial" evidence="8">
    <location>
        <begin position="8"/>
        <end position="41"/>
    </location>
</feature>